<keyword evidence="5" id="KW-1185">Reference proteome</keyword>
<dbReference type="PROSITE" id="PS00622">
    <property type="entry name" value="HTH_LUXR_1"/>
    <property type="match status" value="1"/>
</dbReference>
<reference evidence="4 5" key="1">
    <citation type="submission" date="2019-12" db="EMBL/GenBank/DDBJ databases">
        <title>Whole genome sequencing of endophytic Actinobacterium Micromonospora sp. MPMI6T.</title>
        <authorList>
            <person name="Evv R."/>
            <person name="Podile A.R."/>
        </authorList>
    </citation>
    <scope>NUCLEOTIDE SEQUENCE [LARGE SCALE GENOMIC DNA]</scope>
    <source>
        <strain evidence="4 5">MPMI6</strain>
    </source>
</reference>
<dbReference type="SUPFAM" id="SSF46894">
    <property type="entry name" value="C-terminal effector domain of the bipartite response regulators"/>
    <property type="match status" value="1"/>
</dbReference>
<dbReference type="InterPro" id="IPR041664">
    <property type="entry name" value="AAA_16"/>
</dbReference>
<name>A0ABS3VUU0_MICEH</name>
<proteinExistence type="predicted"/>
<dbReference type="InterPro" id="IPR027417">
    <property type="entry name" value="P-loop_NTPase"/>
</dbReference>
<dbReference type="SUPFAM" id="SSF52540">
    <property type="entry name" value="P-loop containing nucleoside triphosphate hydrolases"/>
    <property type="match status" value="1"/>
</dbReference>
<dbReference type="PANTHER" id="PTHR16305">
    <property type="entry name" value="TESTICULAR SOLUBLE ADENYLYL CYCLASE"/>
    <property type="match status" value="1"/>
</dbReference>
<dbReference type="EMBL" id="WVUH01000182">
    <property type="protein sequence ID" value="MBO4208260.1"/>
    <property type="molecule type" value="Genomic_DNA"/>
</dbReference>
<keyword evidence="1" id="KW-0547">Nucleotide-binding</keyword>
<dbReference type="SUPFAM" id="SSF46785">
    <property type="entry name" value="Winged helix' DNA-binding domain"/>
    <property type="match status" value="1"/>
</dbReference>
<sequence length="871" mass="92114">MATATAIGWPFVGRHGEVERVSDALDGGLLDAVVLTGSSGVGKTRLAQECLAEAESRGHRVAHVAATASASAVPLSALAPLLPVQMDLTDPHALFEAVRRWLHEQASGRRFVLAVDDVDLLDTVSVALLQFLLADGSLFVIATQRTDTRLPDVLESRWRSGRALRVRLDSLEKQSVETLLHFALGGPVSTAASEALWQASRGNVLYLRELVGCGQRDGTLVCADGVWRLTGPLTDSAGVVELVSRRLHGLDPQQRAVLELLALCEPLAVDDLLRHTPVDVLAELEAQGLIQVRLDGRRQDVTLTHPLHAEALQHAMPRLRARSLLLAQVERVEGYGARRRGDPLMLASWRLDATGTADPTLLVRAASLARFAHDLPRTERLAEAALRHGPDGLASLLLGEALHEQARYAEAEQVLAEATGGGAGPEAFRLVLARSLNLHHGLGDTRAARECLAGADGEAGDPARVAVDALLTGVTDTGAALELLGDAEPGTDPGRVLWLRSRATVLADAGRLADAAVAAERGFARHRQLDYRMVVSHPATQLVVLTEALREQGRLAEAEETAREGFRLAVADGIHSLIGAFPAQLGLVALTRGRVGTAERYFREALAHLRGGGRPPALVSGVTGLVVALAWRGALAADDPLLTLPDGELIAARGRGWALCAVGRQREAGQELRAAGGLAVGQGRLTLAVELLHDALRLGDPAAARELVGVTGVQGDLAAARLAHADAVLRRDPDALAAAARTFEQLGVDLVAAEVLVAAAELYRATGTPRSATACANQAATLVQRCEGARTPGLVTPVGHSPLTAREREVALLVAEGYSSKRIAAELFISVRTVDNHLQSIYTKCGVKNRSELAAVMGTAGAVPVREDERT</sequence>
<keyword evidence="2" id="KW-0067">ATP-binding</keyword>
<dbReference type="RefSeq" id="WP_208815251.1">
    <property type="nucleotide sequence ID" value="NZ_WVUH01000182.1"/>
</dbReference>
<dbReference type="Gene3D" id="1.25.40.10">
    <property type="entry name" value="Tetratricopeptide repeat domain"/>
    <property type="match status" value="1"/>
</dbReference>
<dbReference type="Proteomes" id="UP000823521">
    <property type="component" value="Unassembled WGS sequence"/>
</dbReference>
<evidence type="ECO:0000256" key="2">
    <source>
        <dbReference type="ARBA" id="ARBA00022840"/>
    </source>
</evidence>
<comment type="caution">
    <text evidence="4">The sequence shown here is derived from an EMBL/GenBank/DDBJ whole genome shotgun (WGS) entry which is preliminary data.</text>
</comment>
<dbReference type="Gene3D" id="3.40.50.300">
    <property type="entry name" value="P-loop containing nucleotide triphosphate hydrolases"/>
    <property type="match status" value="1"/>
</dbReference>
<dbReference type="InterPro" id="IPR016032">
    <property type="entry name" value="Sig_transdc_resp-reg_C-effctor"/>
</dbReference>
<evidence type="ECO:0000313" key="4">
    <source>
        <dbReference type="EMBL" id="MBO4208260.1"/>
    </source>
</evidence>
<gene>
    <name evidence="4" type="ORF">GSF22_19930</name>
</gene>
<dbReference type="InterPro" id="IPR011990">
    <property type="entry name" value="TPR-like_helical_dom_sf"/>
</dbReference>
<dbReference type="CDD" id="cd06170">
    <property type="entry name" value="LuxR_C_like"/>
    <property type="match status" value="1"/>
</dbReference>
<feature type="domain" description="HTH luxR-type" evidence="3">
    <location>
        <begin position="796"/>
        <end position="861"/>
    </location>
</feature>
<dbReference type="PRINTS" id="PR00038">
    <property type="entry name" value="HTHLUXR"/>
</dbReference>
<dbReference type="SMART" id="SM00421">
    <property type="entry name" value="HTH_LUXR"/>
    <property type="match status" value="1"/>
</dbReference>
<organism evidence="4 5">
    <name type="scientific">Micromonospora echinofusca</name>
    <dbReference type="NCBI Taxonomy" id="47858"/>
    <lineage>
        <taxon>Bacteria</taxon>
        <taxon>Bacillati</taxon>
        <taxon>Actinomycetota</taxon>
        <taxon>Actinomycetes</taxon>
        <taxon>Micromonosporales</taxon>
        <taxon>Micromonosporaceae</taxon>
        <taxon>Micromonospora</taxon>
    </lineage>
</organism>
<dbReference type="InterPro" id="IPR000792">
    <property type="entry name" value="Tscrpt_reg_LuxR_C"/>
</dbReference>
<dbReference type="Gene3D" id="1.10.10.10">
    <property type="entry name" value="Winged helix-like DNA-binding domain superfamily/Winged helix DNA-binding domain"/>
    <property type="match status" value="1"/>
</dbReference>
<dbReference type="PROSITE" id="PS50043">
    <property type="entry name" value="HTH_LUXR_2"/>
    <property type="match status" value="1"/>
</dbReference>
<protein>
    <submittedName>
        <fullName evidence="4">AAA family ATPase</fullName>
    </submittedName>
</protein>
<dbReference type="InterPro" id="IPR036390">
    <property type="entry name" value="WH_DNA-bd_sf"/>
</dbReference>
<dbReference type="PANTHER" id="PTHR16305:SF28">
    <property type="entry name" value="GUANYLATE CYCLASE DOMAIN-CONTAINING PROTEIN"/>
    <property type="match status" value="1"/>
</dbReference>
<dbReference type="SUPFAM" id="SSF48452">
    <property type="entry name" value="TPR-like"/>
    <property type="match status" value="1"/>
</dbReference>
<dbReference type="Pfam" id="PF00196">
    <property type="entry name" value="GerE"/>
    <property type="match status" value="1"/>
</dbReference>
<evidence type="ECO:0000313" key="5">
    <source>
        <dbReference type="Proteomes" id="UP000823521"/>
    </source>
</evidence>
<accession>A0ABS3VUU0</accession>
<dbReference type="InterPro" id="IPR036388">
    <property type="entry name" value="WH-like_DNA-bd_sf"/>
</dbReference>
<dbReference type="Pfam" id="PF13191">
    <property type="entry name" value="AAA_16"/>
    <property type="match status" value="1"/>
</dbReference>
<evidence type="ECO:0000256" key="1">
    <source>
        <dbReference type="ARBA" id="ARBA00022741"/>
    </source>
</evidence>
<evidence type="ECO:0000259" key="3">
    <source>
        <dbReference type="PROSITE" id="PS50043"/>
    </source>
</evidence>